<dbReference type="AlphaFoldDB" id="A0AA88DJI0"/>
<dbReference type="GO" id="GO:0005634">
    <property type="term" value="C:nucleus"/>
    <property type="evidence" value="ECO:0007669"/>
    <property type="project" value="UniProtKB-SubCell"/>
</dbReference>
<evidence type="ECO:0000256" key="4">
    <source>
        <dbReference type="ARBA" id="ARBA00023015"/>
    </source>
</evidence>
<gene>
    <name evidence="12" type="ORF">TIFTF001_019932</name>
</gene>
<evidence type="ECO:0000313" key="12">
    <source>
        <dbReference type="EMBL" id="GMN50769.1"/>
    </source>
</evidence>
<keyword evidence="2 8" id="KW-0863">Zinc-finger</keyword>
<sequence>MQEGSAEMNNNNKPNQDRGIVKSNQPENQHQQPQQPHQPQKCPRCESLNTKFCYYNNYSLSQPRYFCKTCRRYWTQGGTLRNVPVGGGCRKGKRAKTTSSSSTSGDSSRPTHPPPPQQQQPPVVLPSSLPENLTNPQAMMIRSSSVMASSQFYPGGSGYLSSFAAIQSFNQPTSFSQSLLMNSNQLAGLGGSSSSASSSALSLLQGFNDISAAGANSSFASTQFYSNPSDHHHHQQEGLNVINQTATNSSSHHQHDWPAHSFMMSSNNTTANTSDESAVWNIGNANTPSIIDNITGNVRRNTTSSSDDHHQPSFSPNQWPHDLP</sequence>
<feature type="region of interest" description="Disordered" evidence="10">
    <location>
        <begin position="81"/>
        <end position="133"/>
    </location>
</feature>
<evidence type="ECO:0000256" key="7">
    <source>
        <dbReference type="ARBA" id="ARBA00023242"/>
    </source>
</evidence>
<feature type="compositionally biased region" description="Low complexity" evidence="10">
    <location>
        <begin position="97"/>
        <end position="108"/>
    </location>
</feature>
<keyword evidence="4 9" id="KW-0805">Transcription regulation</keyword>
<comment type="caution">
    <text evidence="12">The sequence shown here is derived from an EMBL/GenBank/DDBJ whole genome shotgun (WGS) entry which is preliminary data.</text>
</comment>
<dbReference type="PANTHER" id="PTHR31992:SF108">
    <property type="entry name" value="DOF ZINC FINGER PROTEIN"/>
    <property type="match status" value="1"/>
</dbReference>
<dbReference type="Pfam" id="PF02701">
    <property type="entry name" value="Zn_ribbon_Dof"/>
    <property type="match status" value="1"/>
</dbReference>
<comment type="subcellular location">
    <subcellularLocation>
        <location evidence="8 9">Nucleus</location>
    </subcellularLocation>
</comment>
<dbReference type="GO" id="GO:0003677">
    <property type="term" value="F:DNA binding"/>
    <property type="evidence" value="ECO:0007669"/>
    <property type="project" value="UniProtKB-UniRule"/>
</dbReference>
<feature type="region of interest" description="Disordered" evidence="10">
    <location>
        <begin position="289"/>
        <end position="324"/>
    </location>
</feature>
<reference evidence="12" key="1">
    <citation type="submission" date="2023-07" db="EMBL/GenBank/DDBJ databases">
        <title>draft genome sequence of fig (Ficus carica).</title>
        <authorList>
            <person name="Takahashi T."/>
            <person name="Nishimura K."/>
        </authorList>
    </citation>
    <scope>NUCLEOTIDE SEQUENCE</scope>
</reference>
<evidence type="ECO:0000313" key="13">
    <source>
        <dbReference type="Proteomes" id="UP001187192"/>
    </source>
</evidence>
<dbReference type="GO" id="GO:0008270">
    <property type="term" value="F:zinc ion binding"/>
    <property type="evidence" value="ECO:0007669"/>
    <property type="project" value="UniProtKB-KW"/>
</dbReference>
<dbReference type="EMBL" id="BTGU01000035">
    <property type="protein sequence ID" value="GMN50769.1"/>
    <property type="molecule type" value="Genomic_DNA"/>
</dbReference>
<feature type="compositionally biased region" description="Low complexity" evidence="10">
    <location>
        <begin position="24"/>
        <end position="40"/>
    </location>
</feature>
<keyword evidence="1 9" id="KW-0479">Metal-binding</keyword>
<dbReference type="Proteomes" id="UP001187192">
    <property type="component" value="Unassembled WGS sequence"/>
</dbReference>
<feature type="compositionally biased region" description="Polar residues" evidence="10">
    <location>
        <begin position="289"/>
        <end position="305"/>
    </location>
</feature>
<evidence type="ECO:0000256" key="1">
    <source>
        <dbReference type="ARBA" id="ARBA00022723"/>
    </source>
</evidence>
<dbReference type="InterPro" id="IPR003851">
    <property type="entry name" value="Znf_Dof"/>
</dbReference>
<dbReference type="InterPro" id="IPR045174">
    <property type="entry name" value="Dof"/>
</dbReference>
<comment type="function">
    <text evidence="9">Transcription factor that binds specifically to a 5'-AA[AG]G-3' consensus core sequence.</text>
</comment>
<evidence type="ECO:0000256" key="3">
    <source>
        <dbReference type="ARBA" id="ARBA00022833"/>
    </source>
</evidence>
<organism evidence="12 13">
    <name type="scientific">Ficus carica</name>
    <name type="common">Common fig</name>
    <dbReference type="NCBI Taxonomy" id="3494"/>
    <lineage>
        <taxon>Eukaryota</taxon>
        <taxon>Viridiplantae</taxon>
        <taxon>Streptophyta</taxon>
        <taxon>Embryophyta</taxon>
        <taxon>Tracheophyta</taxon>
        <taxon>Spermatophyta</taxon>
        <taxon>Magnoliopsida</taxon>
        <taxon>eudicotyledons</taxon>
        <taxon>Gunneridae</taxon>
        <taxon>Pentapetalae</taxon>
        <taxon>rosids</taxon>
        <taxon>fabids</taxon>
        <taxon>Rosales</taxon>
        <taxon>Moraceae</taxon>
        <taxon>Ficeae</taxon>
        <taxon>Ficus</taxon>
    </lineage>
</organism>
<dbReference type="PANTHER" id="PTHR31992">
    <property type="entry name" value="DOF ZINC FINGER PROTEIN DOF1.4-RELATED"/>
    <property type="match status" value="1"/>
</dbReference>
<evidence type="ECO:0000256" key="5">
    <source>
        <dbReference type="ARBA" id="ARBA00023125"/>
    </source>
</evidence>
<accession>A0AA88DJI0</accession>
<evidence type="ECO:0000256" key="8">
    <source>
        <dbReference type="PROSITE-ProRule" id="PRU00071"/>
    </source>
</evidence>
<name>A0AA88DJI0_FICCA</name>
<feature type="compositionally biased region" description="Low complexity" evidence="10">
    <location>
        <begin position="120"/>
        <end position="130"/>
    </location>
</feature>
<keyword evidence="7 8" id="KW-0539">Nucleus</keyword>
<keyword evidence="3 9" id="KW-0862">Zinc</keyword>
<keyword evidence="6 9" id="KW-0804">Transcription</keyword>
<feature type="region of interest" description="Disordered" evidence="10">
    <location>
        <begin position="1"/>
        <end position="42"/>
    </location>
</feature>
<feature type="domain" description="Dof-type" evidence="11">
    <location>
        <begin position="40"/>
        <end position="94"/>
    </location>
</feature>
<evidence type="ECO:0000256" key="9">
    <source>
        <dbReference type="RuleBase" id="RU369094"/>
    </source>
</evidence>
<evidence type="ECO:0000256" key="10">
    <source>
        <dbReference type="SAM" id="MobiDB-lite"/>
    </source>
</evidence>
<evidence type="ECO:0000256" key="2">
    <source>
        <dbReference type="ARBA" id="ARBA00022771"/>
    </source>
</evidence>
<evidence type="ECO:0000256" key="6">
    <source>
        <dbReference type="ARBA" id="ARBA00023163"/>
    </source>
</evidence>
<protein>
    <recommendedName>
        <fullName evidence="9">Dof zinc finger protein</fullName>
    </recommendedName>
</protein>
<dbReference type="GO" id="GO:0003700">
    <property type="term" value="F:DNA-binding transcription factor activity"/>
    <property type="evidence" value="ECO:0007669"/>
    <property type="project" value="UniProtKB-UniRule"/>
</dbReference>
<keyword evidence="13" id="KW-1185">Reference proteome</keyword>
<dbReference type="PROSITE" id="PS50884">
    <property type="entry name" value="ZF_DOF_2"/>
    <property type="match status" value="1"/>
</dbReference>
<keyword evidence="5 8" id="KW-0238">DNA-binding</keyword>
<proteinExistence type="predicted"/>
<evidence type="ECO:0000259" key="11">
    <source>
        <dbReference type="PROSITE" id="PS50884"/>
    </source>
</evidence>
<dbReference type="PROSITE" id="PS01361">
    <property type="entry name" value="ZF_DOF_1"/>
    <property type="match status" value="1"/>
</dbReference>